<dbReference type="EMBL" id="JH717839">
    <property type="protein sequence ID" value="EWZ02860.1"/>
    <property type="molecule type" value="Genomic_DNA"/>
</dbReference>
<name>W9JDV8_FUSOX</name>
<dbReference type="Proteomes" id="UP000030753">
    <property type="component" value="Unassembled WGS sequence"/>
</dbReference>
<accession>W9JDV8</accession>
<organism evidence="1 2">
    <name type="scientific">Fusarium oxysporum NRRL 32931</name>
    <dbReference type="NCBI Taxonomy" id="660029"/>
    <lineage>
        <taxon>Eukaryota</taxon>
        <taxon>Fungi</taxon>
        <taxon>Dikarya</taxon>
        <taxon>Ascomycota</taxon>
        <taxon>Pezizomycotina</taxon>
        <taxon>Sordariomycetes</taxon>
        <taxon>Hypocreomycetidae</taxon>
        <taxon>Hypocreales</taxon>
        <taxon>Nectriaceae</taxon>
        <taxon>Fusarium</taxon>
        <taxon>Fusarium oxysporum species complex</taxon>
    </lineage>
</organism>
<protein>
    <submittedName>
        <fullName evidence="1">Uncharacterized protein</fullName>
    </submittedName>
</protein>
<evidence type="ECO:0000313" key="1">
    <source>
        <dbReference type="EMBL" id="EWZ02860.1"/>
    </source>
</evidence>
<dbReference type="Pfam" id="PF12831">
    <property type="entry name" value="FAD_oxidored"/>
    <property type="match status" value="1"/>
</dbReference>
<gene>
    <name evidence="1" type="ORF">FOYG_02079</name>
</gene>
<proteinExistence type="predicted"/>
<dbReference type="OrthoDB" id="6612291at2759"/>
<dbReference type="AlphaFoldDB" id="W9JDV8"/>
<reference evidence="1 2" key="1">
    <citation type="submission" date="2011-06" db="EMBL/GenBank/DDBJ databases">
        <title>The Genome Sequence of Fusarium oxysporum FOSC 3-a.</title>
        <authorList>
            <consortium name="The Broad Institute Genome Sequencing Platform"/>
            <person name="Ma L.-J."/>
            <person name="Gale L.R."/>
            <person name="Schwartz D.C."/>
            <person name="Zhou S."/>
            <person name="Corby-Kistler H."/>
            <person name="Young S.K."/>
            <person name="Zeng Q."/>
            <person name="Gargeya S."/>
            <person name="Fitzgerald M."/>
            <person name="Haas B."/>
            <person name="Abouelleil A."/>
            <person name="Alvarado L."/>
            <person name="Arachchi H.M."/>
            <person name="Berlin A."/>
            <person name="Brown A."/>
            <person name="Chapman S.B."/>
            <person name="Chen Z."/>
            <person name="Dunbar C."/>
            <person name="Freedman E."/>
            <person name="Gearin G."/>
            <person name="Gellesch M."/>
            <person name="Goldberg J."/>
            <person name="Griggs A."/>
            <person name="Gujja S."/>
            <person name="Heiman D."/>
            <person name="Howarth C."/>
            <person name="Larson L."/>
            <person name="Lui A."/>
            <person name="MacDonald P.J.P."/>
            <person name="Mehta T."/>
            <person name="Montmayeur A."/>
            <person name="Murphy C."/>
            <person name="Neiman D."/>
            <person name="Pearson M."/>
            <person name="Priest M."/>
            <person name="Roberts A."/>
            <person name="Saif S."/>
            <person name="Shea T."/>
            <person name="Shenoy N."/>
            <person name="Sisk P."/>
            <person name="Stolte C."/>
            <person name="Sykes S."/>
            <person name="Wortman J."/>
            <person name="Nusbaum C."/>
            <person name="Birren B."/>
        </authorList>
    </citation>
    <scope>NUCLEOTIDE SEQUENCE [LARGE SCALE GENOMIC DNA]</scope>
    <source>
        <strain evidence="2">FOSC 3-a</strain>
    </source>
</reference>
<dbReference type="HOGENOM" id="CLU_1555310_0_0_1"/>
<evidence type="ECO:0000313" key="2">
    <source>
        <dbReference type="Proteomes" id="UP000030753"/>
    </source>
</evidence>
<sequence>MDLQPLSGPAWQTHFWEYSQHLNPYTHDERIRGYLLGAIYDNFSKVKMLEPAKHARLHLDWIVLCYRARRVPALQGIMSLLRMASATIHSDADYDLRSKDWECDERHGGDYDIPFRCLCSASIGNLMMAGKHINTAHIAPSNIKRVTEFNAQVSSHAKATVRSMRSDSDSWR</sequence>